<protein>
    <submittedName>
        <fullName evidence="3">Uncharacterized protein</fullName>
    </submittedName>
</protein>
<evidence type="ECO:0000313" key="4">
    <source>
        <dbReference type="Proteomes" id="UP000800036"/>
    </source>
</evidence>
<feature type="chain" id="PRO_5025401115" evidence="2">
    <location>
        <begin position="27"/>
        <end position="807"/>
    </location>
</feature>
<feature type="signal peptide" evidence="2">
    <location>
        <begin position="1"/>
        <end position="26"/>
    </location>
</feature>
<organism evidence="3 4">
    <name type="scientific">Bimuria novae-zelandiae CBS 107.79</name>
    <dbReference type="NCBI Taxonomy" id="1447943"/>
    <lineage>
        <taxon>Eukaryota</taxon>
        <taxon>Fungi</taxon>
        <taxon>Dikarya</taxon>
        <taxon>Ascomycota</taxon>
        <taxon>Pezizomycotina</taxon>
        <taxon>Dothideomycetes</taxon>
        <taxon>Pleosporomycetidae</taxon>
        <taxon>Pleosporales</taxon>
        <taxon>Massarineae</taxon>
        <taxon>Didymosphaeriaceae</taxon>
        <taxon>Bimuria</taxon>
    </lineage>
</organism>
<keyword evidence="2" id="KW-0732">Signal</keyword>
<keyword evidence="4" id="KW-1185">Reference proteome</keyword>
<evidence type="ECO:0000313" key="3">
    <source>
        <dbReference type="EMBL" id="KAF1969458.1"/>
    </source>
</evidence>
<sequence>MTHWLLRAVRLCLRLFPWFLDPGVGAETCNGYALSREAQILGRWEKICDIVSHSSRAACAEDCSRRCLLSAGFPRQVTSFGRLINMSDLVYYGSWINWSRGRYDGGTMTLTPRNAGILVAFLAIFVSVAGDSLWRIIAFILHQRRVARDPRDGLHYQQQVILRNAATPGIASWQLLWLVPAWKRISRRPLWKSTPVVLLALVNLSAFFAAGVLVAEVTRTAGTEVLIRSANCGNWTIDDTRLVYGFTTKTLNDTISAASYARACYGGPSDAPECIRYKVKCLPYTINETDQCPFDEQMCFKGLPTFSLDTGNLSSHDHLGINTQPNDRIVYRRKTSCAPILTEGFVTAWNYTDAVNASLGDFRGSDGDVLDFFDFGRTVHIDGSPANDFTFAYNRRQASMGIGYSLAATEYSFGSQNLWQPASVLRRDDGDLSLIFLMANDIRYYGKVEDPIFSANIDLFSVPDAGQNVTLYSSDYFVNPFACVDQHQFCNPTNGKCTKLDAYTAAVTAAQNDLEYSPMQYGTVSTLALELYLSTISQSIGGRGSSALRAQELVTGLLSGPLPKDQWKKEVEYWFTTGLSKMQKYFVDYASGPSNVFNGTHISKPHDAPSRQLCESQLLKAPPGSNATSFSTLGVAIILAVGGLIIIAHIILEYVVANVVPTKSYKLVRWALDDKLQLQRLAFEGAGVGAWNAGIGAVPTTKRSQTFGMDIAGEKGHPTMVFTGEDDENDDKVANVVVDDVRSVRSHSLSTSKGSGRTWPTDALSRTESIQIPPIRLFDDDREVWPLVRDESNPYSWNGGTARFESR</sequence>
<dbReference type="Proteomes" id="UP000800036">
    <property type="component" value="Unassembled WGS sequence"/>
</dbReference>
<feature type="transmembrane region" description="Helical" evidence="1">
    <location>
        <begin position="633"/>
        <end position="656"/>
    </location>
</feature>
<evidence type="ECO:0000256" key="2">
    <source>
        <dbReference type="SAM" id="SignalP"/>
    </source>
</evidence>
<evidence type="ECO:0000256" key="1">
    <source>
        <dbReference type="SAM" id="Phobius"/>
    </source>
</evidence>
<proteinExistence type="predicted"/>
<keyword evidence="1" id="KW-0812">Transmembrane</keyword>
<reference evidence="3" key="1">
    <citation type="journal article" date="2020" name="Stud. Mycol.">
        <title>101 Dothideomycetes genomes: a test case for predicting lifestyles and emergence of pathogens.</title>
        <authorList>
            <person name="Haridas S."/>
            <person name="Albert R."/>
            <person name="Binder M."/>
            <person name="Bloem J."/>
            <person name="Labutti K."/>
            <person name="Salamov A."/>
            <person name="Andreopoulos B."/>
            <person name="Baker S."/>
            <person name="Barry K."/>
            <person name="Bills G."/>
            <person name="Bluhm B."/>
            <person name="Cannon C."/>
            <person name="Castanera R."/>
            <person name="Culley D."/>
            <person name="Daum C."/>
            <person name="Ezra D."/>
            <person name="Gonzalez J."/>
            <person name="Henrissat B."/>
            <person name="Kuo A."/>
            <person name="Liang C."/>
            <person name="Lipzen A."/>
            <person name="Lutzoni F."/>
            <person name="Magnuson J."/>
            <person name="Mondo S."/>
            <person name="Nolan M."/>
            <person name="Ohm R."/>
            <person name="Pangilinan J."/>
            <person name="Park H.-J."/>
            <person name="Ramirez L."/>
            <person name="Alfaro M."/>
            <person name="Sun H."/>
            <person name="Tritt A."/>
            <person name="Yoshinaga Y."/>
            <person name="Zwiers L.-H."/>
            <person name="Turgeon B."/>
            <person name="Goodwin S."/>
            <person name="Spatafora J."/>
            <person name="Crous P."/>
            <person name="Grigoriev I."/>
        </authorList>
    </citation>
    <scope>NUCLEOTIDE SEQUENCE</scope>
    <source>
        <strain evidence="3">CBS 107.79</strain>
    </source>
</reference>
<keyword evidence="1" id="KW-1133">Transmembrane helix</keyword>
<dbReference type="AlphaFoldDB" id="A0A6A5UXR8"/>
<dbReference type="EMBL" id="ML976709">
    <property type="protein sequence ID" value="KAF1969458.1"/>
    <property type="molecule type" value="Genomic_DNA"/>
</dbReference>
<feature type="transmembrane region" description="Helical" evidence="1">
    <location>
        <begin position="117"/>
        <end position="141"/>
    </location>
</feature>
<gene>
    <name evidence="3" type="ORF">BU23DRAFT_601556</name>
</gene>
<dbReference type="OrthoDB" id="3540210at2759"/>
<feature type="transmembrane region" description="Helical" evidence="1">
    <location>
        <begin position="194"/>
        <end position="215"/>
    </location>
</feature>
<name>A0A6A5UXR8_9PLEO</name>
<keyword evidence="1" id="KW-0472">Membrane</keyword>
<accession>A0A6A5UXR8</accession>